<dbReference type="GO" id="GO:0002949">
    <property type="term" value="P:tRNA threonylcarbamoyladenosine modification"/>
    <property type="evidence" value="ECO:0007669"/>
    <property type="project" value="InterPro"/>
</dbReference>
<keyword evidence="4" id="KW-0963">Cytoplasm</keyword>
<comment type="subcellular location">
    <subcellularLocation>
        <location evidence="1">Cytoplasm</location>
    </subcellularLocation>
</comment>
<evidence type="ECO:0000256" key="6">
    <source>
        <dbReference type="ARBA" id="ARBA00022723"/>
    </source>
</evidence>
<comment type="similarity">
    <text evidence="2">Belongs to the TsaE family.</text>
</comment>
<accession>A0A1F5YE84</accession>
<keyword evidence="11" id="KW-0808">Transferase</keyword>
<keyword evidence="9" id="KW-0460">Magnesium</keyword>
<evidence type="ECO:0000256" key="4">
    <source>
        <dbReference type="ARBA" id="ARBA00022490"/>
    </source>
</evidence>
<evidence type="ECO:0000256" key="1">
    <source>
        <dbReference type="ARBA" id="ARBA00004496"/>
    </source>
</evidence>
<dbReference type="GO" id="GO:0016740">
    <property type="term" value="F:transferase activity"/>
    <property type="evidence" value="ECO:0007669"/>
    <property type="project" value="UniProtKB-KW"/>
</dbReference>
<name>A0A1F5YE84_9BACT</name>
<evidence type="ECO:0000256" key="2">
    <source>
        <dbReference type="ARBA" id="ARBA00007599"/>
    </source>
</evidence>
<sequence length="168" mass="18294">MPNPIPQAEWSIEVPSLELTLSLAGEIARQFAAPGTVAFFGGLGSGKTTFIQALGAGLGIRGAITSPTYTIVNRYEGGRLPLVHVDCYRIARESELYEIGLEEVFNGDSLVCIEWAERAQGLLPGERLELRLSNSGPSSRSVRIILRGNLWPGMAQAISRWIEESLPR</sequence>
<dbReference type="Pfam" id="PF02367">
    <property type="entry name" value="TsaE"/>
    <property type="match status" value="1"/>
</dbReference>
<evidence type="ECO:0000313" key="12">
    <source>
        <dbReference type="Proteomes" id="UP000176992"/>
    </source>
</evidence>
<dbReference type="GO" id="GO:0005737">
    <property type="term" value="C:cytoplasm"/>
    <property type="evidence" value="ECO:0007669"/>
    <property type="project" value="UniProtKB-SubCell"/>
</dbReference>
<gene>
    <name evidence="11" type="ORF">A2Z86_04295</name>
</gene>
<dbReference type="InterPro" id="IPR003442">
    <property type="entry name" value="T6A_TsaE"/>
</dbReference>
<dbReference type="GO" id="GO:0046872">
    <property type="term" value="F:metal ion binding"/>
    <property type="evidence" value="ECO:0007669"/>
    <property type="project" value="UniProtKB-KW"/>
</dbReference>
<dbReference type="Proteomes" id="UP000176992">
    <property type="component" value="Unassembled WGS sequence"/>
</dbReference>
<reference evidence="11 12" key="1">
    <citation type="journal article" date="2016" name="Nat. Commun.">
        <title>Thousands of microbial genomes shed light on interconnected biogeochemical processes in an aquifer system.</title>
        <authorList>
            <person name="Anantharaman K."/>
            <person name="Brown C.T."/>
            <person name="Hug L.A."/>
            <person name="Sharon I."/>
            <person name="Castelle C.J."/>
            <person name="Probst A.J."/>
            <person name="Thomas B.C."/>
            <person name="Singh A."/>
            <person name="Wilkins M.J."/>
            <person name="Karaoz U."/>
            <person name="Brodie E.L."/>
            <person name="Williams K.H."/>
            <person name="Hubbard S.S."/>
            <person name="Banfield J.F."/>
        </authorList>
    </citation>
    <scope>NUCLEOTIDE SEQUENCE [LARGE SCALE GENOMIC DNA]</scope>
</reference>
<evidence type="ECO:0000256" key="8">
    <source>
        <dbReference type="ARBA" id="ARBA00022840"/>
    </source>
</evidence>
<proteinExistence type="inferred from homology"/>
<protein>
    <recommendedName>
        <fullName evidence="3">tRNA threonylcarbamoyladenosine biosynthesis protein TsaE</fullName>
    </recommendedName>
    <alternativeName>
        <fullName evidence="10">t(6)A37 threonylcarbamoyladenosine biosynthesis protein TsaE</fullName>
    </alternativeName>
</protein>
<dbReference type="InterPro" id="IPR027417">
    <property type="entry name" value="P-loop_NTPase"/>
</dbReference>
<evidence type="ECO:0000313" key="11">
    <source>
        <dbReference type="EMBL" id="OGF98296.1"/>
    </source>
</evidence>
<evidence type="ECO:0000256" key="7">
    <source>
        <dbReference type="ARBA" id="ARBA00022741"/>
    </source>
</evidence>
<dbReference type="Gene3D" id="3.40.50.300">
    <property type="entry name" value="P-loop containing nucleotide triphosphate hydrolases"/>
    <property type="match status" value="1"/>
</dbReference>
<organism evidence="11 12">
    <name type="scientific">Candidatus Glassbacteria bacterium GWA2_58_10</name>
    <dbReference type="NCBI Taxonomy" id="1817865"/>
    <lineage>
        <taxon>Bacteria</taxon>
        <taxon>Candidatus Glassiibacteriota</taxon>
    </lineage>
</organism>
<dbReference type="NCBIfam" id="TIGR00150">
    <property type="entry name" value="T6A_YjeE"/>
    <property type="match status" value="1"/>
</dbReference>
<evidence type="ECO:0000256" key="3">
    <source>
        <dbReference type="ARBA" id="ARBA00019010"/>
    </source>
</evidence>
<evidence type="ECO:0000256" key="10">
    <source>
        <dbReference type="ARBA" id="ARBA00032441"/>
    </source>
</evidence>
<dbReference type="EMBL" id="MFIV01000131">
    <property type="protein sequence ID" value="OGF98296.1"/>
    <property type="molecule type" value="Genomic_DNA"/>
</dbReference>
<comment type="caution">
    <text evidence="11">The sequence shown here is derived from an EMBL/GenBank/DDBJ whole genome shotgun (WGS) entry which is preliminary data.</text>
</comment>
<keyword evidence="8" id="KW-0067">ATP-binding</keyword>
<evidence type="ECO:0000256" key="5">
    <source>
        <dbReference type="ARBA" id="ARBA00022694"/>
    </source>
</evidence>
<dbReference type="SUPFAM" id="SSF52540">
    <property type="entry name" value="P-loop containing nucleoside triphosphate hydrolases"/>
    <property type="match status" value="1"/>
</dbReference>
<dbReference type="PANTHER" id="PTHR33540">
    <property type="entry name" value="TRNA THREONYLCARBAMOYLADENOSINE BIOSYNTHESIS PROTEIN TSAE"/>
    <property type="match status" value="1"/>
</dbReference>
<dbReference type="PANTHER" id="PTHR33540:SF2">
    <property type="entry name" value="TRNA THREONYLCARBAMOYLADENOSINE BIOSYNTHESIS PROTEIN TSAE"/>
    <property type="match status" value="1"/>
</dbReference>
<dbReference type="AlphaFoldDB" id="A0A1F5YE84"/>
<keyword evidence="7" id="KW-0547">Nucleotide-binding</keyword>
<keyword evidence="6" id="KW-0479">Metal-binding</keyword>
<dbReference type="GO" id="GO:0005524">
    <property type="term" value="F:ATP binding"/>
    <property type="evidence" value="ECO:0007669"/>
    <property type="project" value="UniProtKB-KW"/>
</dbReference>
<keyword evidence="5" id="KW-0819">tRNA processing</keyword>
<evidence type="ECO:0000256" key="9">
    <source>
        <dbReference type="ARBA" id="ARBA00022842"/>
    </source>
</evidence>